<feature type="domain" description="F5/8 type C" evidence="2">
    <location>
        <begin position="89"/>
        <end position="184"/>
    </location>
</feature>
<feature type="transmembrane region" description="Helical" evidence="1">
    <location>
        <begin position="12"/>
        <end position="32"/>
    </location>
</feature>
<organism evidence="3">
    <name type="scientific">viral metagenome</name>
    <dbReference type="NCBI Taxonomy" id="1070528"/>
    <lineage>
        <taxon>unclassified sequences</taxon>
        <taxon>metagenomes</taxon>
        <taxon>organismal metagenomes</taxon>
    </lineage>
</organism>
<dbReference type="Gene3D" id="2.60.120.260">
    <property type="entry name" value="Galactose-binding domain-like"/>
    <property type="match status" value="1"/>
</dbReference>
<dbReference type="AlphaFoldDB" id="A0A6C0JB18"/>
<reference evidence="3" key="1">
    <citation type="journal article" date="2020" name="Nature">
        <title>Giant virus diversity and host interactions through global metagenomics.</title>
        <authorList>
            <person name="Schulz F."/>
            <person name="Roux S."/>
            <person name="Paez-Espino D."/>
            <person name="Jungbluth S."/>
            <person name="Walsh D.A."/>
            <person name="Denef V.J."/>
            <person name="McMahon K.D."/>
            <person name="Konstantinidis K.T."/>
            <person name="Eloe-Fadrosh E.A."/>
            <person name="Kyrpides N.C."/>
            <person name="Woyke T."/>
        </authorList>
    </citation>
    <scope>NUCLEOTIDE SEQUENCE</scope>
    <source>
        <strain evidence="3">GVMAG-M-3300025880-56</strain>
    </source>
</reference>
<proteinExistence type="predicted"/>
<keyword evidence="1" id="KW-0472">Membrane</keyword>
<sequence length="197" mass="22670">MKVVTNLINKYSYYVAISLATLYFVLLVVYMIECKKILEPKEEFIYRPISDSVNYGKVKTMFNRELPKLAPNSKLISGFKNVKVLPYENKQFPGSNLVDGSYYSLFKTLDNSKNNMIVIDLGKKHTIDTIVIYNRTDCCLRDFAKYSIYVDDKQILVGNAKGSRRVIHNISKNTRGRFIKISAFDKFGLSQVEVYGQ</sequence>
<evidence type="ECO:0000313" key="3">
    <source>
        <dbReference type="EMBL" id="QHU01991.1"/>
    </source>
</evidence>
<dbReference type="EMBL" id="MN740351">
    <property type="protein sequence ID" value="QHU01991.1"/>
    <property type="molecule type" value="Genomic_DNA"/>
</dbReference>
<dbReference type="InterPro" id="IPR008979">
    <property type="entry name" value="Galactose-bd-like_sf"/>
</dbReference>
<name>A0A6C0JB18_9ZZZZ</name>
<keyword evidence="1" id="KW-0812">Transmembrane</keyword>
<evidence type="ECO:0000256" key="1">
    <source>
        <dbReference type="SAM" id="Phobius"/>
    </source>
</evidence>
<evidence type="ECO:0000259" key="2">
    <source>
        <dbReference type="Pfam" id="PF00754"/>
    </source>
</evidence>
<dbReference type="Pfam" id="PF00754">
    <property type="entry name" value="F5_F8_type_C"/>
    <property type="match status" value="1"/>
</dbReference>
<keyword evidence="1" id="KW-1133">Transmembrane helix</keyword>
<dbReference type="InterPro" id="IPR000421">
    <property type="entry name" value="FA58C"/>
</dbReference>
<accession>A0A6C0JB18</accession>
<protein>
    <recommendedName>
        <fullName evidence="2">F5/8 type C domain-containing protein</fullName>
    </recommendedName>
</protein>
<dbReference type="SUPFAM" id="SSF49785">
    <property type="entry name" value="Galactose-binding domain-like"/>
    <property type="match status" value="1"/>
</dbReference>